<dbReference type="GO" id="GO:0042813">
    <property type="term" value="F:Wnt receptor activity"/>
    <property type="evidence" value="ECO:0007669"/>
    <property type="project" value="TreeGrafter"/>
</dbReference>
<dbReference type="PANTHER" id="PTHR46513:SF13">
    <property type="entry name" value="EGF-LIKE DOMAIN-CONTAINING PROTEIN"/>
    <property type="match status" value="1"/>
</dbReference>
<dbReference type="InterPro" id="IPR000033">
    <property type="entry name" value="LDLR_classB_rpt"/>
</dbReference>
<dbReference type="EMBL" id="CAJOAX010040720">
    <property type="protein sequence ID" value="CAF4280279.1"/>
    <property type="molecule type" value="Genomic_DNA"/>
</dbReference>
<reference evidence="2" key="1">
    <citation type="submission" date="2021-02" db="EMBL/GenBank/DDBJ databases">
        <authorList>
            <person name="Nowell W R."/>
        </authorList>
    </citation>
    <scope>NUCLEOTIDE SEQUENCE</scope>
</reference>
<dbReference type="Proteomes" id="UP000663823">
    <property type="component" value="Unassembled WGS sequence"/>
</dbReference>
<protein>
    <submittedName>
        <fullName evidence="2">Uncharacterized protein</fullName>
    </submittedName>
</protein>
<dbReference type="Pfam" id="PF00058">
    <property type="entry name" value="Ldl_recept_b"/>
    <property type="match status" value="1"/>
</dbReference>
<proteinExistence type="predicted"/>
<accession>A0A820GJJ3</accession>
<organism evidence="2 3">
    <name type="scientific">Rotaria sordida</name>
    <dbReference type="NCBI Taxonomy" id="392033"/>
    <lineage>
        <taxon>Eukaryota</taxon>
        <taxon>Metazoa</taxon>
        <taxon>Spiralia</taxon>
        <taxon>Gnathifera</taxon>
        <taxon>Rotifera</taxon>
        <taxon>Eurotatoria</taxon>
        <taxon>Bdelloidea</taxon>
        <taxon>Philodinida</taxon>
        <taxon>Philodinidae</taxon>
        <taxon>Rotaria</taxon>
    </lineage>
</organism>
<dbReference type="PROSITE" id="PS51120">
    <property type="entry name" value="LDLRB"/>
    <property type="match status" value="1"/>
</dbReference>
<dbReference type="GO" id="GO:0017147">
    <property type="term" value="F:Wnt-protein binding"/>
    <property type="evidence" value="ECO:0007669"/>
    <property type="project" value="TreeGrafter"/>
</dbReference>
<dbReference type="Gene3D" id="2.120.10.30">
    <property type="entry name" value="TolB, C-terminal domain"/>
    <property type="match status" value="1"/>
</dbReference>
<evidence type="ECO:0000256" key="1">
    <source>
        <dbReference type="PROSITE-ProRule" id="PRU00461"/>
    </source>
</evidence>
<evidence type="ECO:0000313" key="2">
    <source>
        <dbReference type="EMBL" id="CAF4280279.1"/>
    </source>
</evidence>
<feature type="non-terminal residue" evidence="2">
    <location>
        <position position="1"/>
    </location>
</feature>
<evidence type="ECO:0000313" key="3">
    <source>
        <dbReference type="Proteomes" id="UP000663823"/>
    </source>
</evidence>
<dbReference type="InterPro" id="IPR011042">
    <property type="entry name" value="6-blade_b-propeller_TolB-like"/>
</dbReference>
<dbReference type="AlphaFoldDB" id="A0A820GJJ3"/>
<gene>
    <name evidence="2" type="ORF">OTI717_LOCUS41401</name>
</gene>
<comment type="caution">
    <text evidence="2">The sequence shown here is derived from an EMBL/GenBank/DDBJ whole genome shotgun (WGS) entry which is preliminary data.</text>
</comment>
<feature type="non-terminal residue" evidence="2">
    <location>
        <position position="57"/>
    </location>
</feature>
<feature type="repeat" description="LDL-receptor class B" evidence="1">
    <location>
        <begin position="5"/>
        <end position="48"/>
    </location>
</feature>
<dbReference type="GO" id="GO:0060070">
    <property type="term" value="P:canonical Wnt signaling pathway"/>
    <property type="evidence" value="ECO:0007669"/>
    <property type="project" value="TreeGrafter"/>
</dbReference>
<dbReference type="PANTHER" id="PTHR46513">
    <property type="entry name" value="VITELLOGENIN RECEPTOR-LIKE PROTEIN-RELATED-RELATED"/>
    <property type="match status" value="1"/>
</dbReference>
<dbReference type="InterPro" id="IPR050778">
    <property type="entry name" value="Cueball_EGF_LRP_Nidogen"/>
</dbReference>
<dbReference type="GO" id="GO:0005886">
    <property type="term" value="C:plasma membrane"/>
    <property type="evidence" value="ECO:0007669"/>
    <property type="project" value="TreeGrafter"/>
</dbReference>
<sequence length="57" mass="6881">FVKYRLLFWSDVGYYPSIRRSTLTGRQVTYVVTTNIKWPNGLTIDFDDDRIYWADAW</sequence>
<dbReference type="SUPFAM" id="SSF63825">
    <property type="entry name" value="YWTD domain"/>
    <property type="match status" value="1"/>
</dbReference>
<name>A0A820GJJ3_9BILA</name>